<keyword evidence="8" id="KW-1185">Reference proteome</keyword>
<feature type="transmembrane region" description="Helical" evidence="5">
    <location>
        <begin position="134"/>
        <end position="155"/>
    </location>
</feature>
<evidence type="ECO:0000256" key="2">
    <source>
        <dbReference type="ARBA" id="ARBA00022692"/>
    </source>
</evidence>
<keyword evidence="2 5" id="KW-0812">Transmembrane</keyword>
<feature type="transmembrane region" description="Helical" evidence="5">
    <location>
        <begin position="167"/>
        <end position="187"/>
    </location>
</feature>
<evidence type="ECO:0000256" key="1">
    <source>
        <dbReference type="ARBA" id="ARBA00004141"/>
    </source>
</evidence>
<feature type="transmembrane region" description="Helical" evidence="5">
    <location>
        <begin position="77"/>
        <end position="96"/>
    </location>
</feature>
<evidence type="ECO:0000256" key="4">
    <source>
        <dbReference type="ARBA" id="ARBA00023136"/>
    </source>
</evidence>
<feature type="transmembrane region" description="Helical" evidence="5">
    <location>
        <begin position="45"/>
        <end position="65"/>
    </location>
</feature>
<dbReference type="AlphaFoldDB" id="A0A2T5AZB3"/>
<dbReference type="Pfam" id="PF00892">
    <property type="entry name" value="EamA"/>
    <property type="match status" value="2"/>
</dbReference>
<feature type="transmembrane region" description="Helical" evidence="5">
    <location>
        <begin position="20"/>
        <end position="39"/>
    </location>
</feature>
<evidence type="ECO:0000259" key="6">
    <source>
        <dbReference type="Pfam" id="PF00892"/>
    </source>
</evidence>
<evidence type="ECO:0000256" key="5">
    <source>
        <dbReference type="SAM" id="Phobius"/>
    </source>
</evidence>
<evidence type="ECO:0000313" key="8">
    <source>
        <dbReference type="Proteomes" id="UP000241247"/>
    </source>
</evidence>
<dbReference type="SUPFAM" id="SSF103481">
    <property type="entry name" value="Multidrug resistance efflux transporter EmrE"/>
    <property type="match status" value="2"/>
</dbReference>
<feature type="transmembrane region" description="Helical" evidence="5">
    <location>
        <begin position="199"/>
        <end position="221"/>
    </location>
</feature>
<feature type="domain" description="EamA" evidence="6">
    <location>
        <begin position="19"/>
        <end position="150"/>
    </location>
</feature>
<dbReference type="OrthoDB" id="9810556at2"/>
<proteinExistence type="predicted"/>
<protein>
    <submittedName>
        <fullName evidence="7">Drug/metabolite transporter (DMT)-like permease</fullName>
    </submittedName>
</protein>
<keyword evidence="3 5" id="KW-1133">Transmembrane helix</keyword>
<feature type="transmembrane region" description="Helical" evidence="5">
    <location>
        <begin position="261"/>
        <end position="280"/>
    </location>
</feature>
<dbReference type="InterPro" id="IPR050638">
    <property type="entry name" value="AA-Vitamin_Transporters"/>
</dbReference>
<reference evidence="7 8" key="1">
    <citation type="submission" date="2018-04" db="EMBL/GenBank/DDBJ databases">
        <title>Genomic Encyclopedia of Type Strains, Phase IV (KMG-IV): sequencing the most valuable type-strain genomes for metagenomic binning, comparative biology and taxonomic classification.</title>
        <authorList>
            <person name="Goeker M."/>
        </authorList>
    </citation>
    <scope>NUCLEOTIDE SEQUENCE [LARGE SCALE GENOMIC DNA]</scope>
    <source>
        <strain evidence="7 8">DSM 7138</strain>
    </source>
</reference>
<feature type="transmembrane region" description="Helical" evidence="5">
    <location>
        <begin position="227"/>
        <end position="249"/>
    </location>
</feature>
<dbReference type="RefSeq" id="WP_108004355.1">
    <property type="nucleotide sequence ID" value="NZ_JBHEEX010000004.1"/>
</dbReference>
<feature type="domain" description="EamA" evidence="6">
    <location>
        <begin position="168"/>
        <end position="301"/>
    </location>
</feature>
<dbReference type="InterPro" id="IPR037185">
    <property type="entry name" value="EmrE-like"/>
</dbReference>
<evidence type="ECO:0000256" key="3">
    <source>
        <dbReference type="ARBA" id="ARBA00022989"/>
    </source>
</evidence>
<gene>
    <name evidence="7" type="ORF">C7449_108126</name>
</gene>
<feature type="transmembrane region" description="Helical" evidence="5">
    <location>
        <begin position="286"/>
        <end position="307"/>
    </location>
</feature>
<dbReference type="InterPro" id="IPR000620">
    <property type="entry name" value="EamA_dom"/>
</dbReference>
<dbReference type="Proteomes" id="UP000241247">
    <property type="component" value="Unassembled WGS sequence"/>
</dbReference>
<comment type="caution">
    <text evidence="7">The sequence shown here is derived from an EMBL/GenBank/DDBJ whole genome shotgun (WGS) entry which is preliminary data.</text>
</comment>
<sequence>MDQPVSTRADYTMTARTWSLLILLGAIWGGSFFFARVAVQHLPPITLVLLRLGLAAIALHVYIAGRFGLYATLRQRWREFLAMGLINNVVPHILIFTGQTEIGAGLAAVLNATTPIFTVLIANQLTADEKMTPAKVAGCLVGLAGTAVLVGPRALAPFAGDSGGPPLWALLLPLAAAASYGFAGTYGKRFRNVAPPVTAAGQITAAAIVLLPLACIVDQPWTVPVPSLGVVLAVLALALVSTAYAYILFFRIMAEAGATNTSLVTLLVPPSAIVAGMLFLGEQLSVAASVGIALVLAGLVILDGRLLRRMASPLQPKGVSAESRETAQKR</sequence>
<dbReference type="PANTHER" id="PTHR32322:SF9">
    <property type="entry name" value="AMINO-ACID METABOLITE EFFLUX PUMP-RELATED"/>
    <property type="match status" value="1"/>
</dbReference>
<dbReference type="PANTHER" id="PTHR32322">
    <property type="entry name" value="INNER MEMBRANE TRANSPORTER"/>
    <property type="match status" value="1"/>
</dbReference>
<organism evidence="7 8">
    <name type="scientific">Mycoplana dimorpha</name>
    <dbReference type="NCBI Taxonomy" id="28320"/>
    <lineage>
        <taxon>Bacteria</taxon>
        <taxon>Pseudomonadati</taxon>
        <taxon>Pseudomonadota</taxon>
        <taxon>Alphaproteobacteria</taxon>
        <taxon>Hyphomicrobiales</taxon>
        <taxon>Rhizobiaceae</taxon>
        <taxon>Mycoplana</taxon>
    </lineage>
</organism>
<keyword evidence="4 5" id="KW-0472">Membrane</keyword>
<comment type="subcellular location">
    <subcellularLocation>
        <location evidence="1">Membrane</location>
        <topology evidence="1">Multi-pass membrane protein</topology>
    </subcellularLocation>
</comment>
<dbReference type="GO" id="GO:0016020">
    <property type="term" value="C:membrane"/>
    <property type="evidence" value="ECO:0007669"/>
    <property type="project" value="UniProtKB-SubCell"/>
</dbReference>
<accession>A0A2T5AZB3</accession>
<evidence type="ECO:0000313" key="7">
    <source>
        <dbReference type="EMBL" id="PTM92078.1"/>
    </source>
</evidence>
<dbReference type="EMBL" id="PZZZ01000008">
    <property type="protein sequence ID" value="PTM92078.1"/>
    <property type="molecule type" value="Genomic_DNA"/>
</dbReference>
<feature type="transmembrane region" description="Helical" evidence="5">
    <location>
        <begin position="102"/>
        <end position="122"/>
    </location>
</feature>
<name>A0A2T5AZB3_MYCDI</name>